<evidence type="ECO:0000313" key="3">
    <source>
        <dbReference type="EMBL" id="CAL1239420.1"/>
    </source>
</evidence>
<dbReference type="Gene3D" id="3.30.70.2160">
    <property type="match status" value="1"/>
</dbReference>
<accession>A0ABP1C5B9</accession>
<dbReference type="InterPro" id="IPR041596">
    <property type="entry name" value="Lig_Pab1020_C"/>
</dbReference>
<dbReference type="PRINTS" id="PR01048">
    <property type="entry name" value="Y414FAMILY"/>
</dbReference>
<proteinExistence type="predicted"/>
<keyword evidence="3" id="KW-0436">Ligase</keyword>
<dbReference type="EMBL" id="OZ026884">
    <property type="protein sequence ID" value="CAL1239420.1"/>
    <property type="molecule type" value="Genomic_DNA"/>
</dbReference>
<evidence type="ECO:0000313" key="4">
    <source>
        <dbReference type="Proteomes" id="UP001497493"/>
    </source>
</evidence>
<dbReference type="SUPFAM" id="SSF56091">
    <property type="entry name" value="DNA ligase/mRNA capping enzyme, catalytic domain"/>
    <property type="match status" value="1"/>
</dbReference>
<feature type="domain" description="RNA ligase Pab1020 C-terminal" evidence="2">
    <location>
        <begin position="244"/>
        <end position="363"/>
    </location>
</feature>
<dbReference type="Pfam" id="PF09414">
    <property type="entry name" value="RNA_ligase"/>
    <property type="match status" value="1"/>
</dbReference>
<sequence length="368" mass="41343">MLDPEGLRRAQAAGKAVTVGYGGFRYVQFLHDFENVPRGTALFEDGAAVIYGYPAIGRLLALETGLARQFAAPFWMEEKVDGFNVRICRVHGRTIALTRGGYVCPFTTDRLADLMDTAVFEAEPDLVLCAEVAGPENPYCDSAPPFIEADVRLFVFDLCRRNSPRFLSGAEKQALLRRYGLPSVASFGRFEIGDLPRIRALLRQLDAEGREGAVFKEDSHRQRRAKYYTASGQLAAIASHVHSLMDLPPEYFTGRVLGLALAAEELGLPCPGELRQRLGAAWLDGLQEAIRRQRRDGRIARRFRCRFRSPDNARELIHQLKRTAGHHLQIVPGELYQEGELWRLEFERIYPSLNGLLSDWLAGRVVLD</sequence>
<dbReference type="Gene3D" id="3.30.1490.70">
    <property type="match status" value="1"/>
</dbReference>
<dbReference type="Pfam" id="PF18330">
    <property type="entry name" value="Lig_C"/>
    <property type="match status" value="1"/>
</dbReference>
<dbReference type="GO" id="GO:0016874">
    <property type="term" value="F:ligase activity"/>
    <property type="evidence" value="ECO:0007669"/>
    <property type="project" value="UniProtKB-KW"/>
</dbReference>
<dbReference type="InterPro" id="IPR021122">
    <property type="entry name" value="RNA_ligase_dom_REL/Rnl2"/>
</dbReference>
<gene>
    <name evidence="3" type="ORF">MECH1_V1_0644</name>
</gene>
<dbReference type="Gene3D" id="3.10.450.740">
    <property type="match status" value="1"/>
</dbReference>
<dbReference type="InterPro" id="IPR001072">
    <property type="entry name" value="RNA_ligase_Pab1020"/>
</dbReference>
<dbReference type="CDD" id="cd07894">
    <property type="entry name" value="Adenylation_RNA_ligase"/>
    <property type="match status" value="1"/>
</dbReference>
<feature type="domain" description="RNA ligase" evidence="1">
    <location>
        <begin position="73"/>
        <end position="227"/>
    </location>
</feature>
<reference evidence="3 4" key="1">
    <citation type="submission" date="2024-04" db="EMBL/GenBank/DDBJ databases">
        <authorList>
            <person name="Cremers G."/>
        </authorList>
    </citation>
    <scope>NUCLEOTIDE SEQUENCE [LARGE SCALE GENOMIC DNA]</scope>
    <source>
        <strain evidence="3">MeCH1-AG</strain>
    </source>
</reference>
<organism evidence="3 4">
    <name type="scientific">Candidatus Methylocalor cossyra</name>
    <dbReference type="NCBI Taxonomy" id="3108543"/>
    <lineage>
        <taxon>Bacteria</taxon>
        <taxon>Pseudomonadati</taxon>
        <taxon>Pseudomonadota</taxon>
        <taxon>Gammaproteobacteria</taxon>
        <taxon>Methylococcales</taxon>
        <taxon>Methylococcaceae</taxon>
        <taxon>Candidatus Methylocalor</taxon>
    </lineage>
</organism>
<name>A0ABP1C5B9_9GAMM</name>
<dbReference type="Gene3D" id="3.30.470.30">
    <property type="entry name" value="DNA ligase/mRNA capping enzyme"/>
    <property type="match status" value="1"/>
</dbReference>
<dbReference type="NCBIfam" id="TIGR01209">
    <property type="entry name" value="RNA ligase"/>
    <property type="match status" value="1"/>
</dbReference>
<protein>
    <submittedName>
        <fullName evidence="3">ATP-dependent DNA ligase</fullName>
    </submittedName>
</protein>
<dbReference type="Proteomes" id="UP001497493">
    <property type="component" value="Chromosome"/>
</dbReference>
<evidence type="ECO:0000259" key="2">
    <source>
        <dbReference type="Pfam" id="PF18330"/>
    </source>
</evidence>
<evidence type="ECO:0000259" key="1">
    <source>
        <dbReference type="Pfam" id="PF09414"/>
    </source>
</evidence>
<keyword evidence="4" id="KW-1185">Reference proteome</keyword>